<keyword evidence="2" id="KW-1003">Cell membrane</keyword>
<name>A0A841GB48_9GAMM</name>
<dbReference type="GO" id="GO:0016020">
    <property type="term" value="C:membrane"/>
    <property type="evidence" value="ECO:0007669"/>
    <property type="project" value="InterPro"/>
</dbReference>
<comment type="caution">
    <text evidence="10">The sequence shown here is derived from an EMBL/GenBank/DDBJ whole genome shotgun (WGS) entry which is preliminary data.</text>
</comment>
<keyword evidence="1" id="KW-0813">Transport</keyword>
<dbReference type="PANTHER" id="PTHR42781">
    <property type="entry name" value="SPERMIDINE/PUTRESCINE IMPORT ATP-BINDING PROTEIN POTA"/>
    <property type="match status" value="1"/>
</dbReference>
<evidence type="ECO:0000256" key="5">
    <source>
        <dbReference type="ARBA" id="ARBA00022840"/>
    </source>
</evidence>
<dbReference type="SUPFAM" id="SSF52540">
    <property type="entry name" value="P-loop containing nucleoside triphosphate hydrolases"/>
    <property type="match status" value="1"/>
</dbReference>
<dbReference type="GO" id="GO:0015408">
    <property type="term" value="F:ABC-type ferric iron transporter activity"/>
    <property type="evidence" value="ECO:0007669"/>
    <property type="project" value="InterPro"/>
</dbReference>
<dbReference type="GO" id="GO:0005524">
    <property type="term" value="F:ATP binding"/>
    <property type="evidence" value="ECO:0007669"/>
    <property type="project" value="UniProtKB-KW"/>
</dbReference>
<dbReference type="Proteomes" id="UP000585721">
    <property type="component" value="Unassembled WGS sequence"/>
</dbReference>
<dbReference type="InterPro" id="IPR017871">
    <property type="entry name" value="ABC_transporter-like_CS"/>
</dbReference>
<dbReference type="InterPro" id="IPR050093">
    <property type="entry name" value="ABC_SmlMolc_Importer"/>
</dbReference>
<evidence type="ECO:0000313" key="11">
    <source>
        <dbReference type="Proteomes" id="UP000585721"/>
    </source>
</evidence>
<dbReference type="Gene3D" id="3.40.50.300">
    <property type="entry name" value="P-loop containing nucleotide triphosphate hydrolases"/>
    <property type="match status" value="1"/>
</dbReference>
<evidence type="ECO:0000256" key="3">
    <source>
        <dbReference type="ARBA" id="ARBA00022496"/>
    </source>
</evidence>
<reference evidence="10 11" key="1">
    <citation type="submission" date="2020-08" db="EMBL/GenBank/DDBJ databases">
        <title>Genomic Encyclopedia of Type Strains, Phase IV (KMG-IV): sequencing the most valuable type-strain genomes for metagenomic binning, comparative biology and taxonomic classification.</title>
        <authorList>
            <person name="Goeker M."/>
        </authorList>
    </citation>
    <scope>NUCLEOTIDE SEQUENCE [LARGE SCALE GENOMIC DNA]</scope>
    <source>
        <strain evidence="10 11">DSM 22975</strain>
    </source>
</reference>
<evidence type="ECO:0000256" key="6">
    <source>
        <dbReference type="ARBA" id="ARBA00023004"/>
    </source>
</evidence>
<proteinExistence type="predicted"/>
<feature type="domain" description="ABC transporter" evidence="9">
    <location>
        <begin position="4"/>
        <end position="238"/>
    </location>
</feature>
<keyword evidence="5 10" id="KW-0067">ATP-binding</keyword>
<keyword evidence="7" id="KW-0406">Ion transport</keyword>
<evidence type="ECO:0000256" key="1">
    <source>
        <dbReference type="ARBA" id="ARBA00022448"/>
    </source>
</evidence>
<dbReference type="InterPro" id="IPR015853">
    <property type="entry name" value="ABC_transpr_FbpC"/>
</dbReference>
<evidence type="ECO:0000256" key="4">
    <source>
        <dbReference type="ARBA" id="ARBA00022741"/>
    </source>
</evidence>
<evidence type="ECO:0000256" key="8">
    <source>
        <dbReference type="ARBA" id="ARBA00023136"/>
    </source>
</evidence>
<dbReference type="Pfam" id="PF00005">
    <property type="entry name" value="ABC_tran"/>
    <property type="match status" value="1"/>
</dbReference>
<evidence type="ECO:0000313" key="10">
    <source>
        <dbReference type="EMBL" id="MBB6055149.1"/>
    </source>
</evidence>
<keyword evidence="8" id="KW-0472">Membrane</keyword>
<evidence type="ECO:0000259" key="9">
    <source>
        <dbReference type="PROSITE" id="PS50893"/>
    </source>
</evidence>
<dbReference type="PANTHER" id="PTHR42781:SF4">
    <property type="entry name" value="SPERMIDINE_PUTRESCINE IMPORT ATP-BINDING PROTEIN POTA"/>
    <property type="match status" value="1"/>
</dbReference>
<keyword evidence="4" id="KW-0547">Nucleotide-binding</keyword>
<evidence type="ECO:0000256" key="7">
    <source>
        <dbReference type="ARBA" id="ARBA00023065"/>
    </source>
</evidence>
<accession>A0A841GB48</accession>
<dbReference type="CDD" id="cd03259">
    <property type="entry name" value="ABC_Carb_Solutes_like"/>
    <property type="match status" value="1"/>
</dbReference>
<keyword evidence="11" id="KW-1185">Reference proteome</keyword>
<dbReference type="GO" id="GO:0015697">
    <property type="term" value="P:quaternary ammonium group transport"/>
    <property type="evidence" value="ECO:0007669"/>
    <property type="project" value="UniProtKB-ARBA"/>
</dbReference>
<dbReference type="PROSITE" id="PS00211">
    <property type="entry name" value="ABC_TRANSPORTER_1"/>
    <property type="match status" value="1"/>
</dbReference>
<keyword evidence="6" id="KW-0408">Iron</keyword>
<protein>
    <submittedName>
        <fullName evidence="10">Iron(III) transport system ATP-binding protein</fullName>
    </submittedName>
</protein>
<dbReference type="InterPro" id="IPR003439">
    <property type="entry name" value="ABC_transporter-like_ATP-bd"/>
</dbReference>
<dbReference type="InterPro" id="IPR027417">
    <property type="entry name" value="P-loop_NTPase"/>
</dbReference>
<dbReference type="GO" id="GO:0016887">
    <property type="term" value="F:ATP hydrolysis activity"/>
    <property type="evidence" value="ECO:0007669"/>
    <property type="project" value="InterPro"/>
</dbReference>
<dbReference type="AlphaFoldDB" id="A0A841GB48"/>
<dbReference type="PROSITE" id="PS50893">
    <property type="entry name" value="ABC_TRANSPORTER_2"/>
    <property type="match status" value="1"/>
</dbReference>
<dbReference type="FunFam" id="3.40.50.300:FF:000425">
    <property type="entry name" value="Probable ABC transporter, ATP-binding subunit"/>
    <property type="match status" value="1"/>
</dbReference>
<gene>
    <name evidence="10" type="ORF">HNR75_001031</name>
</gene>
<keyword evidence="3" id="KW-0410">Iron transport</keyword>
<evidence type="ECO:0000256" key="2">
    <source>
        <dbReference type="ARBA" id="ARBA00022475"/>
    </source>
</evidence>
<dbReference type="SMART" id="SM00382">
    <property type="entry name" value="AAA"/>
    <property type="match status" value="1"/>
</dbReference>
<dbReference type="InterPro" id="IPR003593">
    <property type="entry name" value="AAA+_ATPase"/>
</dbReference>
<dbReference type="EMBL" id="JACHGR010000003">
    <property type="protein sequence ID" value="MBB6055149.1"/>
    <property type="molecule type" value="Genomic_DNA"/>
</dbReference>
<dbReference type="RefSeq" id="WP_188025929.1">
    <property type="nucleotide sequence ID" value="NZ_JACHGR010000003.1"/>
</dbReference>
<organism evidence="10 11">
    <name type="scientific">Tolumonas osonensis</name>
    <dbReference type="NCBI Taxonomy" id="675874"/>
    <lineage>
        <taxon>Bacteria</taxon>
        <taxon>Pseudomonadati</taxon>
        <taxon>Pseudomonadota</taxon>
        <taxon>Gammaproteobacteria</taxon>
        <taxon>Aeromonadales</taxon>
        <taxon>Aeromonadaceae</taxon>
        <taxon>Tolumonas</taxon>
    </lineage>
</organism>
<sequence length="344" mass="38653">MNAIEIHNLQCGYQEQAILQNVSLVLEERKILALLGPSGCGKTTLLKAISGLIPIDHGQIYLHGQQVQNGHRGLDPEERGVGFIFQDYALFPHMTVHDNLMFGLRPLRLKKQEAEERIASTLAIVGLSGMDKRYPHELSGGQQQRVAIARSLVCRPKLMLLDEPFSNIDSQLRIPLIREIRELLKSQHITAIFVTHNKEEAFSLADELAVFQQGNIVQQGEASAVYHQPANLYVAEFLGRGNLVPVTRQSDRSVLTPWGVIPVNQVPAHADLMMFIRPQWLEIVEGGDGRLIEQHFLGTHAHCRIHWQGMDWDAWHADSMPISTSAVSLRLRPHQPVIFRGKQG</sequence>